<proteinExistence type="predicted"/>
<evidence type="ECO:0000256" key="4">
    <source>
        <dbReference type="SAM" id="Phobius"/>
    </source>
</evidence>
<dbReference type="STRING" id="4113.M1AN63"/>
<evidence type="ECO:0000313" key="6">
    <source>
        <dbReference type="Proteomes" id="UP000011115"/>
    </source>
</evidence>
<evidence type="ECO:0000256" key="3">
    <source>
        <dbReference type="ARBA" id="ARBA00022475"/>
    </source>
</evidence>
<dbReference type="Proteomes" id="UP000011115">
    <property type="component" value="Unassembled WGS sequence"/>
</dbReference>
<dbReference type="PaxDb" id="4113-PGSC0003DMT400026445"/>
<reference evidence="6" key="1">
    <citation type="journal article" date="2011" name="Nature">
        <title>Genome sequence and analysis of the tuber crop potato.</title>
        <authorList>
            <consortium name="The Potato Genome Sequencing Consortium"/>
        </authorList>
    </citation>
    <scope>NUCLEOTIDE SEQUENCE [LARGE SCALE GENOMIC DNA]</scope>
    <source>
        <strain evidence="6">cv. DM1-3 516 R44</strain>
    </source>
</reference>
<keyword evidence="4" id="KW-0472">Membrane</keyword>
<reference evidence="5" key="2">
    <citation type="submission" date="2015-06" db="UniProtKB">
        <authorList>
            <consortium name="EnsemblPlants"/>
        </authorList>
    </citation>
    <scope>IDENTIFICATION</scope>
    <source>
        <strain evidence="5">DM1-3 516 R44</strain>
    </source>
</reference>
<accession>M1AN63</accession>
<dbReference type="AlphaFoldDB" id="M1AN63"/>
<feature type="transmembrane region" description="Helical" evidence="4">
    <location>
        <begin position="15"/>
        <end position="35"/>
    </location>
</feature>
<protein>
    <submittedName>
        <fullName evidence="5">Amino acid transporter</fullName>
    </submittedName>
</protein>
<dbReference type="eggNOG" id="KOG1287">
    <property type="taxonomic scope" value="Eukaryota"/>
</dbReference>
<dbReference type="HOGENOM" id="CLU_1707375_0_0_1"/>
<organism evidence="5 6">
    <name type="scientific">Solanum tuberosum</name>
    <name type="common">Potato</name>
    <dbReference type="NCBI Taxonomy" id="4113"/>
    <lineage>
        <taxon>Eukaryota</taxon>
        <taxon>Viridiplantae</taxon>
        <taxon>Streptophyta</taxon>
        <taxon>Embryophyta</taxon>
        <taxon>Tracheophyta</taxon>
        <taxon>Spermatophyta</taxon>
        <taxon>Magnoliopsida</taxon>
        <taxon>eudicotyledons</taxon>
        <taxon>Gunneridae</taxon>
        <taxon>Pentapetalae</taxon>
        <taxon>asterids</taxon>
        <taxon>lamiids</taxon>
        <taxon>Solanales</taxon>
        <taxon>Solanaceae</taxon>
        <taxon>Solanoideae</taxon>
        <taxon>Solaneae</taxon>
        <taxon>Solanum</taxon>
    </lineage>
</organism>
<dbReference type="PANTHER" id="PTHR45826:SF8">
    <property type="entry name" value="CATIONIC AMINO ACID TRANSPORTER"/>
    <property type="match status" value="1"/>
</dbReference>
<dbReference type="GO" id="GO:0022857">
    <property type="term" value="F:transmembrane transporter activity"/>
    <property type="evidence" value="ECO:0007669"/>
    <property type="project" value="InterPro"/>
</dbReference>
<keyword evidence="4" id="KW-1133">Transmembrane helix</keyword>
<dbReference type="GO" id="GO:0005886">
    <property type="term" value="C:plasma membrane"/>
    <property type="evidence" value="ECO:0007669"/>
    <property type="project" value="UniProtKB-SubCell"/>
</dbReference>
<dbReference type="Gramene" id="PGSC0003DMT400026445">
    <property type="protein sequence ID" value="PGSC0003DMT400026445"/>
    <property type="gene ID" value="PGSC0003DMG400010206"/>
</dbReference>
<sequence length="154" mass="16543">MLANNSTNLGLQMNIRVAALKIVVEFVRGFIHLFLELTFFGKHKRDLVLESKKLTLDRAADLDVVESWRGGGFGDGGEGDLGESRSMGARAPTMLYVGPPLAISISTLLLSFLNYTGLAIVGYVVVVLGIVSLAPFIIMSLIAIPKIQLHSGSV</sequence>
<keyword evidence="2" id="KW-0813">Transport</keyword>
<dbReference type="InterPro" id="IPR044566">
    <property type="entry name" value="RMV1-like"/>
</dbReference>
<dbReference type="PANTHER" id="PTHR45826">
    <property type="entry name" value="POLYAMINE TRANSPORTER PUT1"/>
    <property type="match status" value="1"/>
</dbReference>
<evidence type="ECO:0000256" key="1">
    <source>
        <dbReference type="ARBA" id="ARBA00004651"/>
    </source>
</evidence>
<keyword evidence="6" id="KW-1185">Reference proteome</keyword>
<evidence type="ECO:0000256" key="2">
    <source>
        <dbReference type="ARBA" id="ARBA00022448"/>
    </source>
</evidence>
<name>M1AN63_SOLTU</name>
<keyword evidence="3" id="KW-1003">Cell membrane</keyword>
<dbReference type="EnsemblPlants" id="PGSC0003DMT400026445">
    <property type="protein sequence ID" value="PGSC0003DMT400026445"/>
    <property type="gene ID" value="PGSC0003DMG400010206"/>
</dbReference>
<dbReference type="InParanoid" id="M1AN63"/>
<evidence type="ECO:0000313" key="5">
    <source>
        <dbReference type="EnsemblPlants" id="PGSC0003DMT400026445"/>
    </source>
</evidence>
<keyword evidence="4" id="KW-0812">Transmembrane</keyword>
<comment type="subcellular location">
    <subcellularLocation>
        <location evidence="1">Cell membrane</location>
        <topology evidence="1">Multi-pass membrane protein</topology>
    </subcellularLocation>
</comment>
<feature type="transmembrane region" description="Helical" evidence="4">
    <location>
        <begin position="94"/>
        <end position="114"/>
    </location>
</feature>
<feature type="transmembrane region" description="Helical" evidence="4">
    <location>
        <begin position="120"/>
        <end position="144"/>
    </location>
</feature>